<organism evidence="3 4">
    <name type="scientific">Stentor coeruleus</name>
    <dbReference type="NCBI Taxonomy" id="5963"/>
    <lineage>
        <taxon>Eukaryota</taxon>
        <taxon>Sar</taxon>
        <taxon>Alveolata</taxon>
        <taxon>Ciliophora</taxon>
        <taxon>Postciliodesmatophora</taxon>
        <taxon>Heterotrichea</taxon>
        <taxon>Heterotrichida</taxon>
        <taxon>Stentoridae</taxon>
        <taxon>Stentor</taxon>
    </lineage>
</organism>
<dbReference type="SUPFAM" id="SSF50370">
    <property type="entry name" value="Ricin B-like lectins"/>
    <property type="match status" value="2"/>
</dbReference>
<feature type="domain" description="Ricin B lectin" evidence="2">
    <location>
        <begin position="309"/>
        <end position="417"/>
    </location>
</feature>
<feature type="domain" description="Ricin B lectin" evidence="2">
    <location>
        <begin position="421"/>
        <end position="547"/>
    </location>
</feature>
<reference evidence="3 4" key="1">
    <citation type="submission" date="2016-11" db="EMBL/GenBank/DDBJ databases">
        <title>The macronuclear genome of Stentor coeruleus: a giant cell with tiny introns.</title>
        <authorList>
            <person name="Slabodnick M."/>
            <person name="Ruby J.G."/>
            <person name="Reiff S.B."/>
            <person name="Swart E.C."/>
            <person name="Gosai S."/>
            <person name="Prabakaran S."/>
            <person name="Witkowska E."/>
            <person name="Larue G.E."/>
            <person name="Fisher S."/>
            <person name="Freeman R.M."/>
            <person name="Gunawardena J."/>
            <person name="Chu W."/>
            <person name="Stover N.A."/>
            <person name="Gregory B.D."/>
            <person name="Nowacki M."/>
            <person name="Derisi J."/>
            <person name="Roy S.W."/>
            <person name="Marshall W.F."/>
            <person name="Sood P."/>
        </authorList>
    </citation>
    <scope>NUCLEOTIDE SEQUENCE [LARGE SCALE GENOMIC DNA]</scope>
    <source>
        <strain evidence="3">WM001</strain>
    </source>
</reference>
<dbReference type="EMBL" id="MPUH01001007">
    <property type="protein sequence ID" value="OMJ71272.1"/>
    <property type="molecule type" value="Genomic_DNA"/>
</dbReference>
<dbReference type="AlphaFoldDB" id="A0A1R2B3C5"/>
<dbReference type="OrthoDB" id="26589at2759"/>
<keyword evidence="4" id="KW-1185">Reference proteome</keyword>
<dbReference type="GO" id="GO:0005576">
    <property type="term" value="C:extracellular region"/>
    <property type="evidence" value="ECO:0007669"/>
    <property type="project" value="InterPro"/>
</dbReference>
<sequence>MSGNNSQEVKNVDKFDFHIPQEVLANIVQQGIDKIKAIETSLWEFIDRRFVTINEFYGHIREINIITENSRKAQIGGSSASVAGGLITVGTLTVSLFTGGLSLIGLALGGVIGTGGAVNNIIDTNSTNDRVNWIINKAKENLNQDTMIKEKLINTIKDFGSWLESVKERNELNHLSQENKSQVVFLILNSISTGFKLTGRIINIQNIAKNLLSKILSIGSGSIKGASVGFKAGSSIGKIANLTSKSLNILAVVGLGFSIYELTTNIISLLNNEGNEMSFQLQEAIHALHTELTIICEKVDDVTNGAVFARICKIIDQDSGKCLEIIGNYVAMHEDCGNYTQLWIATNNGHIINYQTRQALSVTANWAIVIEPKNNSKFQKWRIRYKRIQNVEIGAFLFTSGNANPTVASQGSIWTISEIHDYTIRTELNYFCLDIKNANRNPRAIIQTYPSNGSKAQKWIMNNSFIESMLQNVLDVEGSSHEEGTRVIAWPLHGGKNQKWIYNEETRYIESELNGMVLDVKWGNKNSSTPCHIYRKNGTLAQKWIYTVPKEKSWSIKDDEEVE</sequence>
<evidence type="ECO:0000313" key="4">
    <source>
        <dbReference type="Proteomes" id="UP000187209"/>
    </source>
</evidence>
<dbReference type="Gene3D" id="2.80.10.50">
    <property type="match status" value="3"/>
</dbReference>
<dbReference type="PANTHER" id="PTHR14096">
    <property type="entry name" value="APOLIPOPROTEIN L"/>
    <property type="match status" value="1"/>
</dbReference>
<dbReference type="SMART" id="SM00458">
    <property type="entry name" value="RICIN"/>
    <property type="match status" value="2"/>
</dbReference>
<evidence type="ECO:0000259" key="2">
    <source>
        <dbReference type="SMART" id="SM00458"/>
    </source>
</evidence>
<evidence type="ECO:0000313" key="3">
    <source>
        <dbReference type="EMBL" id="OMJ71272.1"/>
    </source>
</evidence>
<accession>A0A1R2B3C5</accession>
<dbReference type="InterPro" id="IPR000772">
    <property type="entry name" value="Ricin_B_lectin"/>
</dbReference>
<dbReference type="Proteomes" id="UP000187209">
    <property type="component" value="Unassembled WGS sequence"/>
</dbReference>
<dbReference type="GO" id="GO:0008289">
    <property type="term" value="F:lipid binding"/>
    <property type="evidence" value="ECO:0007669"/>
    <property type="project" value="InterPro"/>
</dbReference>
<comment type="caution">
    <text evidence="3">The sequence shown here is derived from an EMBL/GenBank/DDBJ whole genome shotgun (WGS) entry which is preliminary data.</text>
</comment>
<dbReference type="CDD" id="cd00161">
    <property type="entry name" value="beta-trefoil_Ricin-like"/>
    <property type="match status" value="2"/>
</dbReference>
<comment type="similarity">
    <text evidence="1">Belongs to the apolipoprotein L family.</text>
</comment>
<dbReference type="PANTHER" id="PTHR14096:SF28">
    <property type="entry name" value="APOLIPOPROTEIN L, 1-RELATED"/>
    <property type="match status" value="1"/>
</dbReference>
<protein>
    <recommendedName>
        <fullName evidence="2">Ricin B lectin domain-containing protein</fullName>
    </recommendedName>
</protein>
<dbReference type="Pfam" id="PF00652">
    <property type="entry name" value="Ricin_B_lectin"/>
    <property type="match status" value="1"/>
</dbReference>
<dbReference type="GO" id="GO:0042157">
    <property type="term" value="P:lipoprotein metabolic process"/>
    <property type="evidence" value="ECO:0007669"/>
    <property type="project" value="InterPro"/>
</dbReference>
<dbReference type="GO" id="GO:0006869">
    <property type="term" value="P:lipid transport"/>
    <property type="evidence" value="ECO:0007669"/>
    <property type="project" value="InterPro"/>
</dbReference>
<gene>
    <name evidence="3" type="ORF">SteCoe_30574</name>
</gene>
<proteinExistence type="inferred from homology"/>
<dbReference type="GO" id="GO:0016020">
    <property type="term" value="C:membrane"/>
    <property type="evidence" value="ECO:0007669"/>
    <property type="project" value="TreeGrafter"/>
</dbReference>
<dbReference type="InterPro" id="IPR035992">
    <property type="entry name" value="Ricin_B-like_lectins"/>
</dbReference>
<dbReference type="InterPro" id="IPR008405">
    <property type="entry name" value="ApoL"/>
</dbReference>
<evidence type="ECO:0000256" key="1">
    <source>
        <dbReference type="ARBA" id="ARBA00010090"/>
    </source>
</evidence>
<name>A0A1R2B3C5_9CILI</name>
<dbReference type="PROSITE" id="PS50231">
    <property type="entry name" value="RICIN_B_LECTIN"/>
    <property type="match status" value="1"/>
</dbReference>